<dbReference type="AlphaFoldDB" id="W1N5H0"/>
<reference evidence="7 8" key="1">
    <citation type="submission" date="2013-08" db="EMBL/GenBank/DDBJ databases">
        <title>draft genome of Halomonas huanghegensis, strain BJGMM-B45T.</title>
        <authorList>
            <person name="Miao C."/>
            <person name="Wan Y."/>
            <person name="Jin W."/>
        </authorList>
    </citation>
    <scope>NUCLEOTIDE SEQUENCE [LARGE SCALE GENOMIC DNA]</scope>
    <source>
        <strain evidence="7 8">BJGMM-B45</strain>
    </source>
</reference>
<accession>W1N5H0</accession>
<feature type="coiled-coil region" evidence="4">
    <location>
        <begin position="72"/>
        <end position="99"/>
    </location>
</feature>
<feature type="transmembrane region" description="Helical" evidence="5">
    <location>
        <begin position="54"/>
        <end position="75"/>
    </location>
</feature>
<dbReference type="PANTHER" id="PTHR45339">
    <property type="entry name" value="HYBRID SIGNAL TRANSDUCTION HISTIDINE KINASE J"/>
    <property type="match status" value="1"/>
</dbReference>
<dbReference type="EMBL" id="AVBC01000039">
    <property type="protein sequence ID" value="ERL50185.1"/>
    <property type="molecule type" value="Genomic_DNA"/>
</dbReference>
<organism evidence="7 8">
    <name type="scientific">Halomonas huangheensis</name>
    <dbReference type="NCBI Taxonomy" id="1178482"/>
    <lineage>
        <taxon>Bacteria</taxon>
        <taxon>Pseudomonadati</taxon>
        <taxon>Pseudomonadota</taxon>
        <taxon>Gammaproteobacteria</taxon>
        <taxon>Oceanospirillales</taxon>
        <taxon>Halomonadaceae</taxon>
        <taxon>Halomonas</taxon>
    </lineage>
</organism>
<dbReference type="Pfam" id="PF00072">
    <property type="entry name" value="Response_reg"/>
    <property type="match status" value="1"/>
</dbReference>
<dbReference type="KEGG" id="hhu:AR456_04875"/>
<keyword evidence="1 3" id="KW-0597">Phosphoprotein</keyword>
<dbReference type="SMART" id="SM00448">
    <property type="entry name" value="REC"/>
    <property type="match status" value="1"/>
</dbReference>
<dbReference type="RefSeq" id="WP_021820236.1">
    <property type="nucleotide sequence ID" value="NZ_AVBC01000039.1"/>
</dbReference>
<keyword evidence="4" id="KW-0175">Coiled coil</keyword>
<dbReference type="PROSITE" id="PS50110">
    <property type="entry name" value="RESPONSE_REGULATORY"/>
    <property type="match status" value="1"/>
</dbReference>
<protein>
    <recommendedName>
        <fullName evidence="6">Response regulatory domain-containing protein</fullName>
    </recommendedName>
</protein>
<keyword evidence="5" id="KW-1133">Transmembrane helix</keyword>
<evidence type="ECO:0000313" key="7">
    <source>
        <dbReference type="EMBL" id="ERL50185.1"/>
    </source>
</evidence>
<dbReference type="PANTHER" id="PTHR45339:SF1">
    <property type="entry name" value="HYBRID SIGNAL TRANSDUCTION HISTIDINE KINASE J"/>
    <property type="match status" value="1"/>
</dbReference>
<feature type="transmembrane region" description="Helical" evidence="5">
    <location>
        <begin position="12"/>
        <end position="34"/>
    </location>
</feature>
<comment type="caution">
    <text evidence="7">The sequence shown here is derived from an EMBL/GenBank/DDBJ whole genome shotgun (WGS) entry which is preliminary data.</text>
</comment>
<evidence type="ECO:0000313" key="8">
    <source>
        <dbReference type="Proteomes" id="UP000019113"/>
    </source>
</evidence>
<keyword evidence="8" id="KW-1185">Reference proteome</keyword>
<dbReference type="CDD" id="cd17546">
    <property type="entry name" value="REC_hyHK_CKI1_RcsC-like"/>
    <property type="match status" value="1"/>
</dbReference>
<evidence type="ECO:0000256" key="4">
    <source>
        <dbReference type="SAM" id="Coils"/>
    </source>
</evidence>
<dbReference type="InterPro" id="IPR011006">
    <property type="entry name" value="CheY-like_superfamily"/>
</dbReference>
<evidence type="ECO:0000259" key="6">
    <source>
        <dbReference type="PROSITE" id="PS50110"/>
    </source>
</evidence>
<feature type="modified residue" description="4-aspartylphosphate" evidence="3">
    <location>
        <position position="294"/>
    </location>
</feature>
<dbReference type="Gene3D" id="3.40.50.2300">
    <property type="match status" value="1"/>
</dbReference>
<evidence type="ECO:0000256" key="3">
    <source>
        <dbReference type="PROSITE-ProRule" id="PRU00169"/>
    </source>
</evidence>
<keyword evidence="5" id="KW-0812">Transmembrane</keyword>
<keyword evidence="5" id="KW-0472">Membrane</keyword>
<dbReference type="STRING" id="1178482.AR456_04875"/>
<dbReference type="eggNOG" id="COG3437">
    <property type="taxonomic scope" value="Bacteria"/>
</dbReference>
<evidence type="ECO:0000256" key="1">
    <source>
        <dbReference type="ARBA" id="ARBA00022553"/>
    </source>
</evidence>
<dbReference type="Proteomes" id="UP000019113">
    <property type="component" value="Unassembled WGS sequence"/>
</dbReference>
<dbReference type="PATRIC" id="fig|1178482.3.peg.3282"/>
<dbReference type="InterPro" id="IPR001789">
    <property type="entry name" value="Sig_transdc_resp-reg_receiver"/>
</dbReference>
<evidence type="ECO:0000256" key="2">
    <source>
        <dbReference type="ARBA" id="ARBA00023012"/>
    </source>
</evidence>
<name>W1N5H0_9GAMM</name>
<keyword evidence="2" id="KW-0902">Two-component regulatory system</keyword>
<evidence type="ECO:0000256" key="5">
    <source>
        <dbReference type="SAM" id="Phobius"/>
    </source>
</evidence>
<gene>
    <name evidence="7" type="ORF">BJB45_03395</name>
</gene>
<dbReference type="SUPFAM" id="SSF52172">
    <property type="entry name" value="CheY-like"/>
    <property type="match status" value="1"/>
</dbReference>
<sequence length="376" mass="42164">MAGDTRKDRIWYRLVMPILWPVTIAQLVLLLLGLVLGGSLHWLMPEATSWGATLWLMIGLVAGTTLNLLIFLMLLRHRVDRLQRRLDSTLDDIEEQVGQRFDLLGMQRPARDEASLTTRVVSAVEAVSQLLHLYDHHRPHGADSLAVRSNQDAPYDESRLRDEIQRLSTALGRARDESRLKSSYLAHIASSLAPVIELVERRELLEQIKDGEELRRRLSDVRLLLENLDDGEAEDSDDVPRSARRILIVDDGPVNLMLARQVLEREGYGVITATSGTEAIELLDTQVVDLILMDIVLPDIDGVEACRRLRALEAASPQRKRSVVIALTANASQQDQERFLQAGMDGFLAKPYRPQTLLEAVDAWLPVDASLSGDSR</sequence>
<dbReference type="GO" id="GO:0000160">
    <property type="term" value="P:phosphorelay signal transduction system"/>
    <property type="evidence" value="ECO:0007669"/>
    <property type="project" value="UniProtKB-KW"/>
</dbReference>
<proteinExistence type="predicted"/>
<feature type="domain" description="Response regulatory" evidence="6">
    <location>
        <begin position="245"/>
        <end position="365"/>
    </location>
</feature>
<dbReference type="OrthoDB" id="9800897at2"/>